<evidence type="ECO:0000256" key="3">
    <source>
        <dbReference type="ARBA" id="ARBA00022512"/>
    </source>
</evidence>
<dbReference type="EMBL" id="JBANQN010000002">
    <property type="protein sequence ID" value="KAK6796953.1"/>
    <property type="molecule type" value="Genomic_DNA"/>
</dbReference>
<keyword evidence="7" id="KW-0961">Cell wall biogenesis/degradation</keyword>
<evidence type="ECO:0000256" key="5">
    <source>
        <dbReference type="ARBA" id="ARBA00022801"/>
    </source>
</evidence>
<reference evidence="11 12" key="1">
    <citation type="submission" date="2024-02" db="EMBL/GenBank/DDBJ databases">
        <title>de novo genome assembly of Solanum bulbocastanum strain 11H21.</title>
        <authorList>
            <person name="Hosaka A.J."/>
        </authorList>
    </citation>
    <scope>NUCLEOTIDE SEQUENCE [LARGE SCALE GENOMIC DNA]</scope>
    <source>
        <tissue evidence="11">Young leaves</tissue>
    </source>
</reference>
<dbReference type="SMART" id="SM00710">
    <property type="entry name" value="PbH1"/>
    <property type="match status" value="6"/>
</dbReference>
<dbReference type="Gene3D" id="2.160.20.10">
    <property type="entry name" value="Single-stranded right-handed beta-helix, Pectin lyase-like"/>
    <property type="match status" value="1"/>
</dbReference>
<keyword evidence="10" id="KW-0732">Signal</keyword>
<evidence type="ECO:0000256" key="6">
    <source>
        <dbReference type="ARBA" id="ARBA00023295"/>
    </source>
</evidence>
<evidence type="ECO:0000313" key="11">
    <source>
        <dbReference type="EMBL" id="KAK6796953.1"/>
    </source>
</evidence>
<dbReference type="Pfam" id="PF00295">
    <property type="entry name" value="Glyco_hydro_28"/>
    <property type="match status" value="1"/>
</dbReference>
<feature type="chain" id="PRO_5042870006" description="Polygalacturonase" evidence="10">
    <location>
        <begin position="19"/>
        <end position="392"/>
    </location>
</feature>
<gene>
    <name evidence="11" type="ORF">RDI58_004654</name>
</gene>
<feature type="active site" evidence="8">
    <location>
        <position position="238"/>
    </location>
</feature>
<feature type="signal peptide" evidence="10">
    <location>
        <begin position="1"/>
        <end position="18"/>
    </location>
</feature>
<evidence type="ECO:0000313" key="12">
    <source>
        <dbReference type="Proteomes" id="UP001371456"/>
    </source>
</evidence>
<evidence type="ECO:0000256" key="2">
    <source>
        <dbReference type="ARBA" id="ARBA00008834"/>
    </source>
</evidence>
<dbReference type="InterPro" id="IPR012334">
    <property type="entry name" value="Pectin_lyas_fold"/>
</dbReference>
<keyword evidence="5 9" id="KW-0378">Hydrolase</keyword>
<evidence type="ECO:0000256" key="1">
    <source>
        <dbReference type="ARBA" id="ARBA00004191"/>
    </source>
</evidence>
<dbReference type="PANTHER" id="PTHR31375">
    <property type="match status" value="1"/>
</dbReference>
<evidence type="ECO:0000256" key="10">
    <source>
        <dbReference type="SAM" id="SignalP"/>
    </source>
</evidence>
<dbReference type="GO" id="GO:0004650">
    <property type="term" value="F:polygalacturonase activity"/>
    <property type="evidence" value="ECO:0007669"/>
    <property type="project" value="InterPro"/>
</dbReference>
<evidence type="ECO:0000256" key="8">
    <source>
        <dbReference type="PROSITE-ProRule" id="PRU10052"/>
    </source>
</evidence>
<keyword evidence="6 9" id="KW-0326">Glycosidase</keyword>
<accession>A0AAN8TY00</accession>
<dbReference type="Proteomes" id="UP001371456">
    <property type="component" value="Unassembled WGS sequence"/>
</dbReference>
<dbReference type="PROSITE" id="PS00502">
    <property type="entry name" value="POLYGALACTURONASE"/>
    <property type="match status" value="1"/>
</dbReference>
<keyword evidence="12" id="KW-1185">Reference proteome</keyword>
<dbReference type="InterPro" id="IPR011050">
    <property type="entry name" value="Pectin_lyase_fold/virulence"/>
</dbReference>
<dbReference type="SUPFAM" id="SSF51126">
    <property type="entry name" value="Pectin lyase-like"/>
    <property type="match status" value="1"/>
</dbReference>
<evidence type="ECO:0008006" key="13">
    <source>
        <dbReference type="Google" id="ProtNLM"/>
    </source>
</evidence>
<evidence type="ECO:0000256" key="9">
    <source>
        <dbReference type="RuleBase" id="RU361169"/>
    </source>
</evidence>
<comment type="caution">
    <text evidence="11">The sequence shown here is derived from an EMBL/GenBank/DDBJ whole genome shotgun (WGS) entry which is preliminary data.</text>
</comment>
<dbReference type="InterPro" id="IPR006626">
    <property type="entry name" value="PbH1"/>
</dbReference>
<dbReference type="InterPro" id="IPR000743">
    <property type="entry name" value="Glyco_hydro_28"/>
</dbReference>
<keyword evidence="3" id="KW-0134">Cell wall</keyword>
<proteinExistence type="inferred from homology"/>
<protein>
    <recommendedName>
        <fullName evidence="13">Polygalacturonase</fullName>
    </recommendedName>
</protein>
<evidence type="ECO:0000256" key="7">
    <source>
        <dbReference type="ARBA" id="ARBA00023316"/>
    </source>
</evidence>
<dbReference type="GO" id="GO:0005975">
    <property type="term" value="P:carbohydrate metabolic process"/>
    <property type="evidence" value="ECO:0007669"/>
    <property type="project" value="InterPro"/>
</dbReference>
<sequence length="392" mass="41854">MSPLAIFFILLINSSLEANTNIYNVQNYGAKSDGKTDSSKAFLSAWAAACASTSPATINVPSGKYLIHSAYFNGQTCKSKAITIHIDGTLLASSDYNVIGNDENWIKFEKVSGVSIYGGTFDGQGAGLWACKNSNNKNCPDGTTALTFYNSNNIIMSGVTVQNSQKFQILVDGCHNVKLQGMKVLAQGNSPNTDGIHVKLSSGVSIMKSQIGTGDDCISIGPGTSNLWIEGIACGPGHGISIGSLGWKQQELGVQNVTVKTVTFSGTTNGVRVKTWARPSSGFVRNILFQHIVMVNVKNPILIDQNYCPNHESCPHQNSGIKISDVAYQDIRGTSATKIAVKLDCSITNPCSGIILEDLNLSYQNQETEASCVNARGRVSGLQKPTNCLLKN</sequence>
<comment type="subcellular location">
    <subcellularLocation>
        <location evidence="1">Secreted</location>
        <location evidence="1">Cell wall</location>
    </subcellularLocation>
</comment>
<name>A0AAN8TY00_SOLBU</name>
<keyword evidence="4" id="KW-0964">Secreted</keyword>
<comment type="similarity">
    <text evidence="2 9">Belongs to the glycosyl hydrolase 28 family.</text>
</comment>
<organism evidence="11 12">
    <name type="scientific">Solanum bulbocastanum</name>
    <name type="common">Wild potato</name>
    <dbReference type="NCBI Taxonomy" id="147425"/>
    <lineage>
        <taxon>Eukaryota</taxon>
        <taxon>Viridiplantae</taxon>
        <taxon>Streptophyta</taxon>
        <taxon>Embryophyta</taxon>
        <taxon>Tracheophyta</taxon>
        <taxon>Spermatophyta</taxon>
        <taxon>Magnoliopsida</taxon>
        <taxon>eudicotyledons</taxon>
        <taxon>Gunneridae</taxon>
        <taxon>Pentapetalae</taxon>
        <taxon>asterids</taxon>
        <taxon>lamiids</taxon>
        <taxon>Solanales</taxon>
        <taxon>Solanaceae</taxon>
        <taxon>Solanoideae</taxon>
        <taxon>Solaneae</taxon>
        <taxon>Solanum</taxon>
    </lineage>
</organism>
<dbReference type="AlphaFoldDB" id="A0AAN8TY00"/>
<dbReference type="GO" id="GO:0071555">
    <property type="term" value="P:cell wall organization"/>
    <property type="evidence" value="ECO:0007669"/>
    <property type="project" value="UniProtKB-KW"/>
</dbReference>
<dbReference type="FunFam" id="2.160.20.10:FF:000016">
    <property type="entry name" value="Polygalacturonase 7"/>
    <property type="match status" value="1"/>
</dbReference>
<evidence type="ECO:0000256" key="4">
    <source>
        <dbReference type="ARBA" id="ARBA00022525"/>
    </source>
</evidence>